<dbReference type="EC" id="1.3.1.76" evidence="2"/>
<comment type="caution">
    <text evidence="7">The sequence shown here is derived from an EMBL/GenBank/DDBJ whole genome shotgun (WGS) entry which is preliminary data.</text>
</comment>
<dbReference type="GO" id="GO:0043115">
    <property type="term" value="F:precorrin-2 dehydrogenase activity"/>
    <property type="evidence" value="ECO:0007669"/>
    <property type="project" value="UniProtKB-EC"/>
</dbReference>
<dbReference type="Proteomes" id="UP000446866">
    <property type="component" value="Unassembled WGS sequence"/>
</dbReference>
<reference evidence="7 8" key="1">
    <citation type="submission" date="2018-08" db="EMBL/GenBank/DDBJ databases">
        <title>Murine metabolic-syndrome-specific gut microbial biobank.</title>
        <authorList>
            <person name="Liu C."/>
        </authorList>
    </citation>
    <scope>NUCLEOTIDE SEQUENCE [LARGE SCALE GENOMIC DNA]</scope>
    <source>
        <strain evidence="7 8">28</strain>
    </source>
</reference>
<evidence type="ECO:0000256" key="2">
    <source>
        <dbReference type="ARBA" id="ARBA00012400"/>
    </source>
</evidence>
<dbReference type="PANTHER" id="PTHR35330">
    <property type="entry name" value="SIROHEME BIOSYNTHESIS PROTEIN MET8"/>
    <property type="match status" value="1"/>
</dbReference>
<name>A0A845QKF2_9FIRM</name>
<dbReference type="EMBL" id="QXWK01000017">
    <property type="protein sequence ID" value="NBH61924.1"/>
    <property type="molecule type" value="Genomic_DNA"/>
</dbReference>
<dbReference type="InterPro" id="IPR036291">
    <property type="entry name" value="NAD(P)-bd_dom_sf"/>
</dbReference>
<keyword evidence="4" id="KW-0520">NAD</keyword>
<dbReference type="InterPro" id="IPR006367">
    <property type="entry name" value="Sirohaem_synthase_N"/>
</dbReference>
<dbReference type="RefSeq" id="WP_160202207.1">
    <property type="nucleotide sequence ID" value="NZ_QXWK01000017.1"/>
</dbReference>
<keyword evidence="8" id="KW-1185">Reference proteome</keyword>
<comment type="catalytic activity">
    <reaction evidence="6">
        <text>precorrin-2 + NAD(+) = sirohydrochlorin + NADH + 2 H(+)</text>
        <dbReference type="Rhea" id="RHEA:15613"/>
        <dbReference type="ChEBI" id="CHEBI:15378"/>
        <dbReference type="ChEBI" id="CHEBI:57540"/>
        <dbReference type="ChEBI" id="CHEBI:57945"/>
        <dbReference type="ChEBI" id="CHEBI:58351"/>
        <dbReference type="ChEBI" id="CHEBI:58827"/>
        <dbReference type="EC" id="1.3.1.76"/>
    </reaction>
</comment>
<dbReference type="AlphaFoldDB" id="A0A845QKF2"/>
<keyword evidence="5" id="KW-0627">Porphyrin biosynthesis</keyword>
<comment type="pathway">
    <text evidence="1">Porphyrin-containing compound metabolism; siroheme biosynthesis; sirohydrochlorin from precorrin-2: step 1/1.</text>
</comment>
<evidence type="ECO:0000256" key="1">
    <source>
        <dbReference type="ARBA" id="ARBA00005010"/>
    </source>
</evidence>
<accession>A0A845QKF2</accession>
<dbReference type="GO" id="GO:0019354">
    <property type="term" value="P:siroheme biosynthetic process"/>
    <property type="evidence" value="ECO:0007669"/>
    <property type="project" value="UniProtKB-UniPathway"/>
</dbReference>
<evidence type="ECO:0000313" key="8">
    <source>
        <dbReference type="Proteomes" id="UP000446866"/>
    </source>
</evidence>
<evidence type="ECO:0000256" key="6">
    <source>
        <dbReference type="ARBA" id="ARBA00047561"/>
    </source>
</evidence>
<evidence type="ECO:0000256" key="4">
    <source>
        <dbReference type="ARBA" id="ARBA00023027"/>
    </source>
</evidence>
<organism evidence="7 8">
    <name type="scientific">Anaerotruncus colihominis</name>
    <dbReference type="NCBI Taxonomy" id="169435"/>
    <lineage>
        <taxon>Bacteria</taxon>
        <taxon>Bacillati</taxon>
        <taxon>Bacillota</taxon>
        <taxon>Clostridia</taxon>
        <taxon>Eubacteriales</taxon>
        <taxon>Oscillospiraceae</taxon>
        <taxon>Anaerotruncus</taxon>
    </lineage>
</organism>
<evidence type="ECO:0000256" key="3">
    <source>
        <dbReference type="ARBA" id="ARBA00023002"/>
    </source>
</evidence>
<dbReference type="InterPro" id="IPR028161">
    <property type="entry name" value="Met8-like"/>
</dbReference>
<dbReference type="GO" id="GO:0004325">
    <property type="term" value="F:ferrochelatase activity"/>
    <property type="evidence" value="ECO:0007669"/>
    <property type="project" value="InterPro"/>
</dbReference>
<keyword evidence="3" id="KW-0560">Oxidoreductase</keyword>
<dbReference type="NCBIfam" id="TIGR01470">
    <property type="entry name" value="cysG_Nterm"/>
    <property type="match status" value="1"/>
</dbReference>
<dbReference type="SUPFAM" id="SSF51735">
    <property type="entry name" value="NAD(P)-binding Rossmann-fold domains"/>
    <property type="match status" value="1"/>
</dbReference>
<dbReference type="PANTHER" id="PTHR35330:SF1">
    <property type="entry name" value="SIROHEME BIOSYNTHESIS PROTEIN MET8"/>
    <property type="match status" value="1"/>
</dbReference>
<sequence length="154" mass="17042">MKNRYFPVFVPSEGKKAVVFGGGNIATRRVKTLLEFDFEITVIAPEMAKALRNLTANDRLTLITDIYKEEYLHDCYMVLACTDNRQVNKQIGDAAKKRDILVSVCDNRAECTFYFPAVAAGEEVTAGICGSGLSHSVTKRAAAKVREIIKGKAY</sequence>
<dbReference type="Gene3D" id="3.40.50.720">
    <property type="entry name" value="NAD(P)-binding Rossmann-like Domain"/>
    <property type="match status" value="1"/>
</dbReference>
<dbReference type="UniPathway" id="UPA00262">
    <property type="reaction ID" value="UER00222"/>
</dbReference>
<evidence type="ECO:0000256" key="5">
    <source>
        <dbReference type="ARBA" id="ARBA00023244"/>
    </source>
</evidence>
<evidence type="ECO:0000313" key="7">
    <source>
        <dbReference type="EMBL" id="NBH61924.1"/>
    </source>
</evidence>
<protein>
    <recommendedName>
        <fullName evidence="2">precorrin-2 dehydrogenase</fullName>
        <ecNumber evidence="2">1.3.1.76</ecNumber>
    </recommendedName>
</protein>
<gene>
    <name evidence="7" type="ORF">D0435_09700</name>
</gene>
<dbReference type="Pfam" id="PF13241">
    <property type="entry name" value="NAD_binding_7"/>
    <property type="match status" value="1"/>
</dbReference>
<proteinExistence type="predicted"/>